<comment type="caution">
    <text evidence="1">The sequence shown here is derived from an EMBL/GenBank/DDBJ whole genome shotgun (WGS) entry which is preliminary data.</text>
</comment>
<dbReference type="Gene3D" id="3.30.200.20">
    <property type="entry name" value="Phosphorylase Kinase, domain 1"/>
    <property type="match status" value="1"/>
</dbReference>
<organism evidence="1 2">
    <name type="scientific">Ilex paraguariensis</name>
    <name type="common">yerba mate</name>
    <dbReference type="NCBI Taxonomy" id="185542"/>
    <lineage>
        <taxon>Eukaryota</taxon>
        <taxon>Viridiplantae</taxon>
        <taxon>Streptophyta</taxon>
        <taxon>Embryophyta</taxon>
        <taxon>Tracheophyta</taxon>
        <taxon>Spermatophyta</taxon>
        <taxon>Magnoliopsida</taxon>
        <taxon>eudicotyledons</taxon>
        <taxon>Gunneridae</taxon>
        <taxon>Pentapetalae</taxon>
        <taxon>asterids</taxon>
        <taxon>campanulids</taxon>
        <taxon>Aquifoliales</taxon>
        <taxon>Aquifoliaceae</taxon>
        <taxon>Ilex</taxon>
    </lineage>
</organism>
<dbReference type="EMBL" id="CAUOFW020001280">
    <property type="protein sequence ID" value="CAK9143134.1"/>
    <property type="molecule type" value="Genomic_DNA"/>
</dbReference>
<reference evidence="1 2" key="1">
    <citation type="submission" date="2024-02" db="EMBL/GenBank/DDBJ databases">
        <authorList>
            <person name="Vignale AGUSTIN F."/>
            <person name="Sosa J E."/>
            <person name="Modenutti C."/>
        </authorList>
    </citation>
    <scope>NUCLEOTIDE SEQUENCE [LARGE SCALE GENOMIC DNA]</scope>
</reference>
<evidence type="ECO:0000313" key="2">
    <source>
        <dbReference type="Proteomes" id="UP001642360"/>
    </source>
</evidence>
<keyword evidence="2" id="KW-1185">Reference proteome</keyword>
<protein>
    <submittedName>
        <fullName evidence="1">Uncharacterized protein</fullName>
    </submittedName>
</protein>
<accession>A0ABC8RDT9</accession>
<evidence type="ECO:0000313" key="1">
    <source>
        <dbReference type="EMBL" id="CAK9143134.1"/>
    </source>
</evidence>
<dbReference type="Proteomes" id="UP001642360">
    <property type="component" value="Unassembled WGS sequence"/>
</dbReference>
<gene>
    <name evidence="1" type="ORF">ILEXP_LOCUS10830</name>
</gene>
<name>A0ABC8RDT9_9AQUA</name>
<sequence length="47" mass="5459">MTILSDGTDVWEINPQYLVLESKIASRSYGDLYKSTYRMLEVAIKFL</sequence>
<dbReference type="AlphaFoldDB" id="A0ABC8RDT9"/>
<proteinExistence type="predicted"/>